<accession>A0ABR3KCP5</accession>
<dbReference type="EMBL" id="JBEUSY010000451">
    <property type="protein sequence ID" value="KAL1232698.1"/>
    <property type="molecule type" value="Genomic_DNA"/>
</dbReference>
<evidence type="ECO:0000313" key="1">
    <source>
        <dbReference type="EMBL" id="KAL1232698.1"/>
    </source>
</evidence>
<evidence type="ECO:0000313" key="2">
    <source>
        <dbReference type="Proteomes" id="UP001558632"/>
    </source>
</evidence>
<keyword evidence="2" id="KW-1185">Reference proteome</keyword>
<proteinExistence type="predicted"/>
<organism evidence="1 2">
    <name type="scientific">Trichinella spiralis</name>
    <name type="common">Trichina worm</name>
    <dbReference type="NCBI Taxonomy" id="6334"/>
    <lineage>
        <taxon>Eukaryota</taxon>
        <taxon>Metazoa</taxon>
        <taxon>Ecdysozoa</taxon>
        <taxon>Nematoda</taxon>
        <taxon>Enoplea</taxon>
        <taxon>Dorylaimia</taxon>
        <taxon>Trichinellida</taxon>
        <taxon>Trichinellidae</taxon>
        <taxon>Trichinella</taxon>
    </lineage>
</organism>
<reference evidence="1 2" key="1">
    <citation type="submission" date="2024-07" db="EMBL/GenBank/DDBJ databases">
        <title>Enhanced genomic and transcriptomic resources for Trichinella pseudospiralis and T. spiralis underpin the discovery of pronounced molecular differences between stages and species.</title>
        <authorList>
            <person name="Pasi K.K."/>
            <person name="La Rosa G."/>
            <person name="Gomez-Morales M.A."/>
            <person name="Tosini F."/>
            <person name="Sumanam S."/>
            <person name="Young N.D."/>
            <person name="Chang B.C."/>
            <person name="Robin G.B."/>
        </authorList>
    </citation>
    <scope>NUCLEOTIDE SEQUENCE [LARGE SCALE GENOMIC DNA]</scope>
    <source>
        <strain evidence="1">ISS534</strain>
    </source>
</reference>
<gene>
    <name evidence="1" type="ORF">TSPI_01964</name>
</gene>
<sequence>MGYRKAVVPKVGSMDHWGSMQALLGSMETFSDVCFFIFFNLKALTEILRRESLETSVRCESDRSKDGQLWRRPID</sequence>
<protein>
    <submittedName>
        <fullName evidence="1">Adenosylcobalamin biosynthesis bifunctional protein CobDQ</fullName>
    </submittedName>
</protein>
<name>A0ABR3KCP5_TRISP</name>
<dbReference type="Proteomes" id="UP001558632">
    <property type="component" value="Unassembled WGS sequence"/>
</dbReference>
<comment type="caution">
    <text evidence="1">The sequence shown here is derived from an EMBL/GenBank/DDBJ whole genome shotgun (WGS) entry which is preliminary data.</text>
</comment>